<gene>
    <name evidence="1" type="ORF">A2909_00920</name>
</gene>
<comment type="caution">
    <text evidence="1">The sequence shown here is derived from an EMBL/GenBank/DDBJ whole genome shotgun (WGS) entry which is preliminary data.</text>
</comment>
<reference evidence="1 2" key="1">
    <citation type="journal article" date="2016" name="Nat. Commun.">
        <title>Thousands of microbial genomes shed light on interconnected biogeochemical processes in an aquifer system.</title>
        <authorList>
            <person name="Anantharaman K."/>
            <person name="Brown C.T."/>
            <person name="Hug L.A."/>
            <person name="Sharon I."/>
            <person name="Castelle C.J."/>
            <person name="Probst A.J."/>
            <person name="Thomas B.C."/>
            <person name="Singh A."/>
            <person name="Wilkins M.J."/>
            <person name="Karaoz U."/>
            <person name="Brodie E.L."/>
            <person name="Williams K.H."/>
            <person name="Hubbard S.S."/>
            <person name="Banfield J.F."/>
        </authorList>
    </citation>
    <scope>NUCLEOTIDE SEQUENCE [LARGE SCALE GENOMIC DNA]</scope>
</reference>
<dbReference type="Proteomes" id="UP000178302">
    <property type="component" value="Unassembled WGS sequence"/>
</dbReference>
<sequence>MEKEPKQEKLKSMPCGSVERPIIELKKEGWEYDWSFHARFPEQWNDACDRVEKIKAGGFWGTVLVQGQNEAERKDGIAYIYKRKTDKYKQYEKDMGYV</sequence>
<name>A0A1G2LRN9_9BACT</name>
<organism evidence="1 2">
    <name type="scientific">Candidatus Tagabacteria bacterium RIFCSPLOWO2_01_FULL_39_11</name>
    <dbReference type="NCBI Taxonomy" id="1802295"/>
    <lineage>
        <taxon>Bacteria</taxon>
        <taxon>Candidatus Tagaibacteriota</taxon>
    </lineage>
</organism>
<accession>A0A1G2LRN9</accession>
<evidence type="ECO:0000313" key="2">
    <source>
        <dbReference type="Proteomes" id="UP000178302"/>
    </source>
</evidence>
<dbReference type="EMBL" id="MHQZ01000034">
    <property type="protein sequence ID" value="OHA13461.1"/>
    <property type="molecule type" value="Genomic_DNA"/>
</dbReference>
<evidence type="ECO:0000313" key="1">
    <source>
        <dbReference type="EMBL" id="OHA13461.1"/>
    </source>
</evidence>
<proteinExistence type="predicted"/>
<protein>
    <submittedName>
        <fullName evidence="1">Uncharacterized protein</fullName>
    </submittedName>
</protein>
<dbReference type="AlphaFoldDB" id="A0A1G2LRN9"/>